<dbReference type="Pfam" id="PF03446">
    <property type="entry name" value="NAD_binding_2"/>
    <property type="match status" value="1"/>
</dbReference>
<dbReference type="InterPro" id="IPR006115">
    <property type="entry name" value="6PGDH_NADP-bd"/>
</dbReference>
<dbReference type="InterPro" id="IPR015815">
    <property type="entry name" value="HIBADH-related"/>
</dbReference>
<dbReference type="Gene3D" id="1.10.1040.10">
    <property type="entry name" value="N-(1-d-carboxylethyl)-l-norvaline Dehydrogenase, domain 2"/>
    <property type="match status" value="1"/>
</dbReference>
<dbReference type="InterPro" id="IPR008927">
    <property type="entry name" value="6-PGluconate_DH-like_C_sf"/>
</dbReference>
<dbReference type="PANTHER" id="PTHR22981">
    <property type="entry name" value="3-HYDROXYISOBUTYRATE DEHYDROGENASE-RELATED"/>
    <property type="match status" value="1"/>
</dbReference>
<dbReference type="GO" id="GO:0016616">
    <property type="term" value="F:oxidoreductase activity, acting on the CH-OH group of donors, NAD or NADP as acceptor"/>
    <property type="evidence" value="ECO:0007669"/>
    <property type="project" value="TreeGrafter"/>
</dbReference>
<dbReference type="InterPro" id="IPR013328">
    <property type="entry name" value="6PGD_dom2"/>
</dbReference>
<dbReference type="EMBL" id="RPFW01000001">
    <property type="protein sequence ID" value="TVZ07041.1"/>
    <property type="molecule type" value="Genomic_DNA"/>
</dbReference>
<dbReference type="AlphaFoldDB" id="A0A6P2CAR7"/>
<name>A0A6P2CAR7_9ACTN</name>
<organism evidence="7 8">
    <name type="scientific">Trebonia kvetii</name>
    <dbReference type="NCBI Taxonomy" id="2480626"/>
    <lineage>
        <taxon>Bacteria</taxon>
        <taxon>Bacillati</taxon>
        <taxon>Actinomycetota</taxon>
        <taxon>Actinomycetes</taxon>
        <taxon>Streptosporangiales</taxon>
        <taxon>Treboniaceae</taxon>
        <taxon>Trebonia</taxon>
    </lineage>
</organism>
<accession>A0A6P2CAR7</accession>
<evidence type="ECO:0000259" key="6">
    <source>
        <dbReference type="Pfam" id="PF14833"/>
    </source>
</evidence>
<evidence type="ECO:0000256" key="2">
    <source>
        <dbReference type="ARBA" id="ARBA00023002"/>
    </source>
</evidence>
<feature type="domain" description="6-phosphogluconate dehydrogenase NADP-binding" evidence="5">
    <location>
        <begin position="9"/>
        <end position="183"/>
    </location>
</feature>
<keyword evidence="3" id="KW-0520">NAD</keyword>
<evidence type="ECO:0000256" key="1">
    <source>
        <dbReference type="ARBA" id="ARBA00009080"/>
    </source>
</evidence>
<evidence type="ECO:0000313" key="8">
    <source>
        <dbReference type="Proteomes" id="UP000460272"/>
    </source>
</evidence>
<protein>
    <submittedName>
        <fullName evidence="7">NAD(P)-dependent oxidoreductase</fullName>
    </submittedName>
</protein>
<evidence type="ECO:0000259" key="5">
    <source>
        <dbReference type="Pfam" id="PF03446"/>
    </source>
</evidence>
<dbReference type="InterPro" id="IPR029154">
    <property type="entry name" value="HIBADH-like_NADP-bd"/>
</dbReference>
<reference evidence="7 8" key="1">
    <citation type="submission" date="2018-11" db="EMBL/GenBank/DDBJ databases">
        <title>Trebonia kvetii gen.nov., sp.nov., a novel acidophilic actinobacterium, and proposal of the new actinobacterial family Treboniaceae fam. nov.</title>
        <authorList>
            <person name="Rapoport D."/>
            <person name="Sagova-Mareckova M."/>
            <person name="Sedlacek I."/>
            <person name="Provaznik J."/>
            <person name="Kralova S."/>
            <person name="Pavlinic D."/>
            <person name="Benes V."/>
            <person name="Kopecky J."/>
        </authorList>
    </citation>
    <scope>NUCLEOTIDE SEQUENCE [LARGE SCALE GENOMIC DNA]</scope>
    <source>
        <strain evidence="7 8">15Tr583</strain>
    </source>
</reference>
<dbReference type="OrthoDB" id="3185659at2"/>
<comment type="similarity">
    <text evidence="1">Belongs to the HIBADH-related family.</text>
</comment>
<dbReference type="SUPFAM" id="SSF51735">
    <property type="entry name" value="NAD(P)-binding Rossmann-fold domains"/>
    <property type="match status" value="1"/>
</dbReference>
<dbReference type="RefSeq" id="WP_145851796.1">
    <property type="nucleotide sequence ID" value="NZ_RPFW01000001.1"/>
</dbReference>
<evidence type="ECO:0000256" key="3">
    <source>
        <dbReference type="ARBA" id="ARBA00023027"/>
    </source>
</evidence>
<dbReference type="SUPFAM" id="SSF48179">
    <property type="entry name" value="6-phosphogluconate dehydrogenase C-terminal domain-like"/>
    <property type="match status" value="1"/>
</dbReference>
<dbReference type="InterPro" id="IPR036291">
    <property type="entry name" value="NAD(P)-bd_dom_sf"/>
</dbReference>
<evidence type="ECO:0000256" key="4">
    <source>
        <dbReference type="PIRSR" id="PIRSR000103-1"/>
    </source>
</evidence>
<keyword evidence="8" id="KW-1185">Reference proteome</keyword>
<sequence length="313" mass="31743">MTTATGKVVGFIGLGNMGIPMTTRLVAAGYQVRGFDSSPAAMANFTAIAPTESGGAAVPVDSLGSAGEGADAVIVMLPDSDIVERVILGRLASEPPSAPGGLLATLPPGTTLIDMSSSDPARTKILARLTAQTGVTLIDAPVSGGVAGAKAGTLAVMVGGSAESFERFKPMLSAIGKRVVHAGDVGAGHAVKALNNLMSAANLLISCEALTAGQRFGLDPAVMLEIINGSSGRSANTENKWPNYILTGTYDDGFALRLMVKDIKLALAIEHATGVPATASEAVATAWESALADLPPGADHTAIARWLSTRPEQ</sequence>
<feature type="active site" evidence="4">
    <location>
        <position position="192"/>
    </location>
</feature>
<feature type="domain" description="3-hydroxyisobutyrate dehydrogenase-like NAD-binding" evidence="6">
    <location>
        <begin position="186"/>
        <end position="307"/>
    </location>
</feature>
<dbReference type="Pfam" id="PF14833">
    <property type="entry name" value="NAD_binding_11"/>
    <property type="match status" value="1"/>
</dbReference>
<dbReference type="Gene3D" id="3.40.50.720">
    <property type="entry name" value="NAD(P)-binding Rossmann-like Domain"/>
    <property type="match status" value="1"/>
</dbReference>
<evidence type="ECO:0000313" key="7">
    <source>
        <dbReference type="EMBL" id="TVZ07041.1"/>
    </source>
</evidence>
<dbReference type="PIRSF" id="PIRSF000103">
    <property type="entry name" value="HIBADH"/>
    <property type="match status" value="1"/>
</dbReference>
<comment type="caution">
    <text evidence="7">The sequence shown here is derived from an EMBL/GenBank/DDBJ whole genome shotgun (WGS) entry which is preliminary data.</text>
</comment>
<dbReference type="Proteomes" id="UP000460272">
    <property type="component" value="Unassembled WGS sequence"/>
</dbReference>
<dbReference type="GO" id="GO:0050661">
    <property type="term" value="F:NADP binding"/>
    <property type="evidence" value="ECO:0007669"/>
    <property type="project" value="InterPro"/>
</dbReference>
<dbReference type="GO" id="GO:0051287">
    <property type="term" value="F:NAD binding"/>
    <property type="evidence" value="ECO:0007669"/>
    <property type="project" value="InterPro"/>
</dbReference>
<keyword evidence="2" id="KW-0560">Oxidoreductase</keyword>
<proteinExistence type="inferred from homology"/>
<dbReference type="PANTHER" id="PTHR22981:SF7">
    <property type="entry name" value="3-HYDROXYISOBUTYRATE DEHYDROGENASE, MITOCHONDRIAL"/>
    <property type="match status" value="1"/>
</dbReference>
<gene>
    <name evidence="7" type="ORF">EAS64_06885</name>
</gene>